<accession>A0ABD1IND7</accession>
<gene>
    <name evidence="1" type="ORF">AAHA92_01252</name>
</gene>
<dbReference type="EMBL" id="JBEAFC010000001">
    <property type="protein sequence ID" value="KAL1569822.1"/>
    <property type="molecule type" value="Genomic_DNA"/>
</dbReference>
<evidence type="ECO:0000313" key="2">
    <source>
        <dbReference type="Proteomes" id="UP001567538"/>
    </source>
</evidence>
<sequence>MMDIPLQGHYVYNGKWHPKMDTVLANTILRLKEEMGWKQHEFPSYFLMVLALCYRTFKEVVAHKGMCWDRRDEFILATDCVWTRILKDNAFTAAYYYHDELEYNLAFTAAYYYHDELGHFLNRHRPRWEALYSV</sequence>
<dbReference type="AlphaFoldDB" id="A0ABD1IND7"/>
<protein>
    <submittedName>
        <fullName evidence="1">Uncharacterized protein</fullName>
    </submittedName>
</protein>
<reference evidence="1 2" key="1">
    <citation type="submission" date="2024-06" db="EMBL/GenBank/DDBJ databases">
        <title>A chromosome level genome sequence of Diviner's sage (Salvia divinorum).</title>
        <authorList>
            <person name="Ford S.A."/>
            <person name="Ro D.-K."/>
            <person name="Ness R.W."/>
            <person name="Phillips M.A."/>
        </authorList>
    </citation>
    <scope>NUCLEOTIDE SEQUENCE [LARGE SCALE GENOMIC DNA]</scope>
    <source>
        <strain evidence="1">SAF-2024a</strain>
        <tissue evidence="1">Leaf</tissue>
    </source>
</reference>
<name>A0ABD1IND7_SALDI</name>
<comment type="caution">
    <text evidence="1">The sequence shown here is derived from an EMBL/GenBank/DDBJ whole genome shotgun (WGS) entry which is preliminary data.</text>
</comment>
<dbReference type="Proteomes" id="UP001567538">
    <property type="component" value="Unassembled WGS sequence"/>
</dbReference>
<organism evidence="1 2">
    <name type="scientific">Salvia divinorum</name>
    <name type="common">Maria pastora</name>
    <name type="synonym">Diviner's sage</name>
    <dbReference type="NCBI Taxonomy" id="28513"/>
    <lineage>
        <taxon>Eukaryota</taxon>
        <taxon>Viridiplantae</taxon>
        <taxon>Streptophyta</taxon>
        <taxon>Embryophyta</taxon>
        <taxon>Tracheophyta</taxon>
        <taxon>Spermatophyta</taxon>
        <taxon>Magnoliopsida</taxon>
        <taxon>eudicotyledons</taxon>
        <taxon>Gunneridae</taxon>
        <taxon>Pentapetalae</taxon>
        <taxon>asterids</taxon>
        <taxon>lamiids</taxon>
        <taxon>Lamiales</taxon>
        <taxon>Lamiaceae</taxon>
        <taxon>Nepetoideae</taxon>
        <taxon>Mentheae</taxon>
        <taxon>Salviinae</taxon>
        <taxon>Salvia</taxon>
        <taxon>Salvia subgen. Calosphace</taxon>
    </lineage>
</organism>
<proteinExistence type="predicted"/>
<evidence type="ECO:0000313" key="1">
    <source>
        <dbReference type="EMBL" id="KAL1569822.1"/>
    </source>
</evidence>
<keyword evidence="2" id="KW-1185">Reference proteome</keyword>